<organism evidence="3 4">
    <name type="scientific">Luteimonas aestuarii</name>
    <dbReference type="NCBI Taxonomy" id="453837"/>
    <lineage>
        <taxon>Bacteria</taxon>
        <taxon>Pseudomonadati</taxon>
        <taxon>Pseudomonadota</taxon>
        <taxon>Gammaproteobacteria</taxon>
        <taxon>Lysobacterales</taxon>
        <taxon>Lysobacteraceae</taxon>
        <taxon>Luteimonas</taxon>
    </lineage>
</organism>
<evidence type="ECO:0000313" key="3">
    <source>
        <dbReference type="EMBL" id="TDK25037.1"/>
    </source>
</evidence>
<gene>
    <name evidence="3" type="ORF">E2F46_07665</name>
</gene>
<dbReference type="EMBL" id="SMTF01000004">
    <property type="protein sequence ID" value="TDK25037.1"/>
    <property type="molecule type" value="Genomic_DNA"/>
</dbReference>
<dbReference type="Pfam" id="PF11871">
    <property type="entry name" value="DUF3391"/>
    <property type="match status" value="1"/>
</dbReference>
<dbReference type="OrthoDB" id="9802066at2"/>
<dbReference type="PANTHER" id="PTHR43155:SF2">
    <property type="entry name" value="CYCLIC DI-GMP PHOSPHODIESTERASE PA4108"/>
    <property type="match status" value="1"/>
</dbReference>
<dbReference type="AlphaFoldDB" id="A0A4R5TVB6"/>
<dbReference type="Proteomes" id="UP000294796">
    <property type="component" value="Unassembled WGS sequence"/>
</dbReference>
<accession>A0A4R5TVB6</accession>
<feature type="compositionally biased region" description="Basic and acidic residues" evidence="1">
    <location>
        <begin position="1"/>
        <end position="11"/>
    </location>
</feature>
<dbReference type="PROSITE" id="PS51832">
    <property type="entry name" value="HD_GYP"/>
    <property type="match status" value="1"/>
</dbReference>
<dbReference type="CDD" id="cd00077">
    <property type="entry name" value="HDc"/>
    <property type="match status" value="1"/>
</dbReference>
<sequence length="487" mass="53202">MDDSSRRDGGRRLAMAEPVSVRIGRRPATSPPLLRRRGGDEGGRYSERTGLAFIPSSRHVSSSNSTCCPASCRPVSWGAGPGKQWMQIEERRVEVDQLRAGMFVCRLDRDWVGTPFLLQGFLVEGEGEIEQLKRCCRHVFIDVEKSVDVDEGLLASGPAGAGAPSNTARPRVDVLAAVPHAASALERATAGVAEIYSILREGGRIDRRVADAVVQPIMGSLARHPDAFFWLQALRKHDDYAYGHAVNCSALSVALGRELGLEESELADIAAGCLLMDIGMIHVPAEILAHGGPLPADQRHIVREHVQTSAALYAASGLHDVAVLEIIQGHHERHDGSGYPAGTVGTEIPLHCRIAGLVDSYDAMISDRPYRRAISRHDALQQLYRQCGHGFQAELVEKFMQCMGIYPVGSLVELDSGEVAVVMAQNRVRRLRPTLMLLTDASKALRDQFIPVDLMLADRKALPESRLKIIRGLEPGAYGLDPRELYL</sequence>
<protein>
    <submittedName>
        <fullName evidence="3">HD-GYP domain-containing protein</fullName>
    </submittedName>
</protein>
<keyword evidence="4" id="KW-1185">Reference proteome</keyword>
<dbReference type="InterPro" id="IPR037522">
    <property type="entry name" value="HD_GYP_dom"/>
</dbReference>
<evidence type="ECO:0000256" key="1">
    <source>
        <dbReference type="SAM" id="MobiDB-lite"/>
    </source>
</evidence>
<feature type="region of interest" description="Disordered" evidence="1">
    <location>
        <begin position="1"/>
        <end position="47"/>
    </location>
</feature>
<name>A0A4R5TVB6_9GAMM</name>
<feature type="compositionally biased region" description="Basic and acidic residues" evidence="1">
    <location>
        <begin position="37"/>
        <end position="47"/>
    </location>
</feature>
<evidence type="ECO:0000259" key="2">
    <source>
        <dbReference type="PROSITE" id="PS51832"/>
    </source>
</evidence>
<dbReference type="InterPro" id="IPR021812">
    <property type="entry name" value="DUF3391"/>
</dbReference>
<feature type="domain" description="HD-GYP" evidence="2">
    <location>
        <begin position="219"/>
        <end position="415"/>
    </location>
</feature>
<dbReference type="InterPro" id="IPR003607">
    <property type="entry name" value="HD/PDEase_dom"/>
</dbReference>
<dbReference type="SUPFAM" id="SSF109604">
    <property type="entry name" value="HD-domain/PDEase-like"/>
    <property type="match status" value="1"/>
</dbReference>
<proteinExistence type="predicted"/>
<dbReference type="Pfam" id="PF13487">
    <property type="entry name" value="HD_5"/>
    <property type="match status" value="1"/>
</dbReference>
<dbReference type="GO" id="GO:0008081">
    <property type="term" value="F:phosphoric diester hydrolase activity"/>
    <property type="evidence" value="ECO:0007669"/>
    <property type="project" value="UniProtKB-ARBA"/>
</dbReference>
<dbReference type="Gene3D" id="1.10.3210.10">
    <property type="entry name" value="Hypothetical protein af1432"/>
    <property type="match status" value="1"/>
</dbReference>
<evidence type="ECO:0000313" key="4">
    <source>
        <dbReference type="Proteomes" id="UP000294796"/>
    </source>
</evidence>
<dbReference type="SMART" id="SM00471">
    <property type="entry name" value="HDc"/>
    <property type="match status" value="1"/>
</dbReference>
<comment type="caution">
    <text evidence="3">The sequence shown here is derived from an EMBL/GenBank/DDBJ whole genome shotgun (WGS) entry which is preliminary data.</text>
</comment>
<dbReference type="PANTHER" id="PTHR43155">
    <property type="entry name" value="CYCLIC DI-GMP PHOSPHODIESTERASE PA4108-RELATED"/>
    <property type="match status" value="1"/>
</dbReference>
<reference evidence="3 4" key="1">
    <citation type="submission" date="2019-03" db="EMBL/GenBank/DDBJ databases">
        <title>Luteimonas zhaokaii sp.nov., isolated from the rectal contents of Plateau pika in Yushu, Qinghai Province, China.</title>
        <authorList>
            <person name="Zhang G."/>
        </authorList>
    </citation>
    <scope>NUCLEOTIDE SEQUENCE [LARGE SCALE GENOMIC DNA]</scope>
    <source>
        <strain evidence="3 4">B9</strain>
    </source>
</reference>